<keyword evidence="1" id="KW-1133">Transmembrane helix</keyword>
<dbReference type="AlphaFoldDB" id="A0A1B0ZU52"/>
<dbReference type="PANTHER" id="PTHR47755:SF1">
    <property type="entry name" value="CELL DIVISION PROTEIN FTSX"/>
    <property type="match status" value="1"/>
</dbReference>
<feature type="transmembrane region" description="Helical" evidence="1">
    <location>
        <begin position="273"/>
        <end position="291"/>
    </location>
</feature>
<accession>A0A1B0ZU52</accession>
<keyword evidence="3" id="KW-1185">Reference proteome</keyword>
<keyword evidence="1" id="KW-0812">Transmembrane</keyword>
<evidence type="ECO:0000256" key="1">
    <source>
        <dbReference type="SAM" id="Phobius"/>
    </source>
</evidence>
<reference evidence="2 3" key="1">
    <citation type="submission" date="2016-04" db="EMBL/GenBank/DDBJ databases">
        <authorList>
            <person name="Evans L.H."/>
            <person name="Alamgir A."/>
            <person name="Owens N."/>
            <person name="Weber N.D."/>
            <person name="Virtaneva K."/>
            <person name="Barbian K."/>
            <person name="Babar A."/>
            <person name="Rosenke K."/>
        </authorList>
    </citation>
    <scope>NUCLEOTIDE SEQUENCE [LARGE SCALE GENOMIC DNA]</scope>
    <source>
        <strain evidence="2 3">JL2886</strain>
    </source>
</reference>
<evidence type="ECO:0000313" key="3">
    <source>
        <dbReference type="Proteomes" id="UP000092565"/>
    </source>
</evidence>
<organism evidence="2 3">
    <name type="scientific">Phaeobacter gallaeciensis</name>
    <dbReference type="NCBI Taxonomy" id="60890"/>
    <lineage>
        <taxon>Bacteria</taxon>
        <taxon>Pseudomonadati</taxon>
        <taxon>Pseudomonadota</taxon>
        <taxon>Alphaproteobacteria</taxon>
        <taxon>Rhodobacterales</taxon>
        <taxon>Roseobacteraceae</taxon>
        <taxon>Phaeobacter</taxon>
    </lineage>
</organism>
<evidence type="ECO:0000313" key="2">
    <source>
        <dbReference type="EMBL" id="ANP37722.1"/>
    </source>
</evidence>
<dbReference type="GO" id="GO:0051301">
    <property type="term" value="P:cell division"/>
    <property type="evidence" value="ECO:0007669"/>
    <property type="project" value="UniProtKB-KW"/>
</dbReference>
<keyword evidence="2" id="KW-0132">Cell division</keyword>
<dbReference type="OrthoDB" id="9814843at2"/>
<dbReference type="GO" id="GO:0032153">
    <property type="term" value="C:cell division site"/>
    <property type="evidence" value="ECO:0007669"/>
    <property type="project" value="TreeGrafter"/>
</dbReference>
<dbReference type="Proteomes" id="UP000092565">
    <property type="component" value="Chromosome"/>
</dbReference>
<keyword evidence="2" id="KW-0131">Cell cycle</keyword>
<proteinExistence type="predicted"/>
<dbReference type="PANTHER" id="PTHR47755">
    <property type="entry name" value="CELL DIVISION PROTEIN FTSX"/>
    <property type="match status" value="1"/>
</dbReference>
<dbReference type="GO" id="GO:0016020">
    <property type="term" value="C:membrane"/>
    <property type="evidence" value="ECO:0007669"/>
    <property type="project" value="InterPro"/>
</dbReference>
<sequence length="303" mass="31667">MSRDGFGGRLRALISGDAQADRVVPPSGFTAQLTLFAAGAMAFLAVFALALSLASGRLADRWADELARAATLRINAPAEQRAAQTGAALTILRQTPGVASARAFTPEEQAALLAPWFGASVPIDALPVPQLIEVIEDDPGYDATGLRLRLQAEVPGAVLDDHTRWRAPLVDAAQSLRRLAVVSILLIGGAMGAMISLAANAALAANAQVIEVLRLVGAQDSYIAQAFIRRFTLRAFSGAIVGMGFGMLGVWLMPAASDEGGFLTGLGFQGWGWLLPLVIPVLGALVAYVATTRAANKRLGELT</sequence>
<feature type="transmembrane region" description="Helical" evidence="1">
    <location>
        <begin position="33"/>
        <end position="54"/>
    </location>
</feature>
<keyword evidence="1" id="KW-0472">Membrane</keyword>
<gene>
    <name evidence="2" type="primary">ftsX</name>
    <name evidence="2" type="ORF">JL2886_02836</name>
</gene>
<dbReference type="PATRIC" id="fig|60890.4.peg.2762"/>
<dbReference type="RefSeq" id="WP_065272499.1">
    <property type="nucleotide sequence ID" value="NZ_CP015124.1"/>
</dbReference>
<name>A0A1B0ZU52_9RHOB</name>
<dbReference type="InterPro" id="IPR004513">
    <property type="entry name" value="FtsX"/>
</dbReference>
<protein>
    <submittedName>
        <fullName evidence="2">Cell division protein FtsX</fullName>
    </submittedName>
</protein>
<dbReference type="EMBL" id="CP015124">
    <property type="protein sequence ID" value="ANP37722.1"/>
    <property type="molecule type" value="Genomic_DNA"/>
</dbReference>
<feature type="transmembrane region" description="Helical" evidence="1">
    <location>
        <begin position="235"/>
        <end position="253"/>
    </location>
</feature>